<protein>
    <recommendedName>
        <fullName evidence="5">TEP1-F</fullName>
    </recommendedName>
</protein>
<name>A0A0N4UJ37_DRAME</name>
<dbReference type="STRING" id="318479.A0A0N4UJ37"/>
<evidence type="ECO:0000256" key="3">
    <source>
        <dbReference type="ARBA" id="ARBA00057615"/>
    </source>
</evidence>
<accession>A0A0N4UJ37</accession>
<evidence type="ECO:0000256" key="1">
    <source>
        <dbReference type="ARBA" id="ARBA00022729"/>
    </source>
</evidence>
<gene>
    <name evidence="8" type="ORF">DME_LOCUS1918</name>
</gene>
<dbReference type="OrthoDB" id="9998011at2759"/>
<dbReference type="PANTHER" id="PTHR11412:SF175">
    <property type="entry name" value="TEP (THIOLESTER CONTAINING PROTEIN)"/>
    <property type="match status" value="1"/>
</dbReference>
<dbReference type="Gene3D" id="2.60.40.2950">
    <property type="match status" value="1"/>
</dbReference>
<dbReference type="WBParaSite" id="DME_0000765101-mRNA-1">
    <property type="protein sequence ID" value="DME_0000765101-mRNA-1"/>
    <property type="gene ID" value="DME_0000765101"/>
</dbReference>
<comment type="subunit">
    <text evidence="4">Heterodimer of a TEP1-N chain and an TEP1-C chain non-covalently linked. Forms a complex composed of TEP1-N and TEP1-C heterodimer, LRIM1 and APL1C; the interaction stabilizes TEP1-N and TEP1-C heterodimer, prevents its binding to tissues while circulating in the hemolymph and protects the thioester bond from hydrolysis. Mature TEP1 and to a lesser extent full-length TEP1 interact with SPCLIP1; the interaction is induced by microbial infection.</text>
</comment>
<dbReference type="InterPro" id="IPR050473">
    <property type="entry name" value="A2M/Complement_sys"/>
</dbReference>
<dbReference type="Proteomes" id="UP000274756">
    <property type="component" value="Unassembled WGS sequence"/>
</dbReference>
<dbReference type="Gene3D" id="2.60.40.1930">
    <property type="match status" value="1"/>
</dbReference>
<evidence type="ECO:0000313" key="11">
    <source>
        <dbReference type="WBParaSite" id="DME_0000765101-mRNA-1"/>
    </source>
</evidence>
<feature type="domain" description="Macroglobulin" evidence="6">
    <location>
        <begin position="114"/>
        <end position="206"/>
    </location>
</feature>
<proteinExistence type="predicted"/>
<keyword evidence="10" id="KW-1185">Reference proteome</keyword>
<organism evidence="9 11">
    <name type="scientific">Dracunculus medinensis</name>
    <name type="common">Guinea worm</name>
    <dbReference type="NCBI Taxonomy" id="318479"/>
    <lineage>
        <taxon>Eukaryota</taxon>
        <taxon>Metazoa</taxon>
        <taxon>Ecdysozoa</taxon>
        <taxon>Nematoda</taxon>
        <taxon>Chromadorea</taxon>
        <taxon>Rhabditida</taxon>
        <taxon>Spirurina</taxon>
        <taxon>Dracunculoidea</taxon>
        <taxon>Dracunculidae</taxon>
        <taxon>Dracunculus</taxon>
    </lineage>
</organism>
<reference evidence="11" key="1">
    <citation type="submission" date="2017-02" db="UniProtKB">
        <authorList>
            <consortium name="WormBaseParasite"/>
        </authorList>
    </citation>
    <scope>IDENTIFICATION</scope>
</reference>
<dbReference type="Pfam" id="PF01835">
    <property type="entry name" value="MG2"/>
    <property type="match status" value="1"/>
</dbReference>
<dbReference type="PANTHER" id="PTHR11412">
    <property type="entry name" value="MACROGLOBULIN / COMPLEMENT"/>
    <property type="match status" value="1"/>
</dbReference>
<sequence>MKLYVIDGTYLVIAPKVVRPGLPYAVSVNILKSAESDHIVRVEIRTEQNDTIGAKVVNNVKTGVPQTVTIEELSSDSLLPGLKYKIYVRAETIGSKIIFEDEKQVQFDIKSISIFIQTDKAIYKPGSLVQYRVIVVNPDLTPHISNTISVRIRDPSQNVIKQQIDKVLTKGVLCGEIGLSTDPPLGEWQISVETKNGIKFEKPFTVDKYILPKFDVNIKTPSFITITDPLSVHIDAKYTYGKGVSGKVKIVLELPWHRWHSIPQPILIKDDGATAQTETESVIERTVKLNNMGEATIVFTNEELKKHRLITIYGGNSINILATVIEDLTNIQRNASAHVVAYKHDVKLEVEKQGETFKPGLIYNVVVILKQMDDTPIKASVPKRVQVNLGFFYHFC</sequence>
<keyword evidence="1" id="KW-0732">Signal</keyword>
<dbReference type="EMBL" id="UYYG01000037">
    <property type="protein sequence ID" value="VDN51945.1"/>
    <property type="molecule type" value="Genomic_DNA"/>
</dbReference>
<evidence type="ECO:0000256" key="5">
    <source>
        <dbReference type="ARBA" id="ARBA00078071"/>
    </source>
</evidence>
<evidence type="ECO:0000259" key="6">
    <source>
        <dbReference type="Pfam" id="PF01835"/>
    </source>
</evidence>
<keyword evidence="2" id="KW-0325">Glycoprotein</keyword>
<evidence type="ECO:0000313" key="8">
    <source>
        <dbReference type="EMBL" id="VDN51945.1"/>
    </source>
</evidence>
<dbReference type="Gene3D" id="2.60.40.1940">
    <property type="match status" value="1"/>
</dbReference>
<evidence type="ECO:0000313" key="9">
    <source>
        <dbReference type="Proteomes" id="UP000038040"/>
    </source>
</evidence>
<evidence type="ECO:0000313" key="10">
    <source>
        <dbReference type="Proteomes" id="UP000274756"/>
    </source>
</evidence>
<dbReference type="Proteomes" id="UP000038040">
    <property type="component" value="Unplaced"/>
</dbReference>
<dbReference type="FunFam" id="2.60.40.1930:FF:000001">
    <property type="entry name" value="CD109 isoform 3"/>
    <property type="match status" value="1"/>
</dbReference>
<evidence type="ECO:0000256" key="2">
    <source>
        <dbReference type="ARBA" id="ARBA00023180"/>
    </source>
</evidence>
<evidence type="ECO:0000256" key="4">
    <source>
        <dbReference type="ARBA" id="ARBA00063781"/>
    </source>
</evidence>
<dbReference type="Pfam" id="PF17791">
    <property type="entry name" value="MG3"/>
    <property type="match status" value="1"/>
</dbReference>
<reference evidence="8 10" key="2">
    <citation type="submission" date="2018-11" db="EMBL/GenBank/DDBJ databases">
        <authorList>
            <consortium name="Pathogen Informatics"/>
        </authorList>
    </citation>
    <scope>NUCLEOTIDE SEQUENCE [LARGE SCALE GENOMIC DNA]</scope>
</reference>
<dbReference type="InterPro" id="IPR002890">
    <property type="entry name" value="MG2"/>
</dbReference>
<dbReference type="AlphaFoldDB" id="A0A0N4UJ37"/>
<evidence type="ECO:0000259" key="7">
    <source>
        <dbReference type="Pfam" id="PF17791"/>
    </source>
</evidence>
<feature type="domain" description="Macroglobulin" evidence="7">
    <location>
        <begin position="208"/>
        <end position="305"/>
    </location>
</feature>
<comment type="function">
    <text evidence="3">Binds covalently through a thioester bond to the pathogen surface resulting in pathogen clearance.</text>
</comment>
<dbReference type="InterPro" id="IPR041555">
    <property type="entry name" value="MG3"/>
</dbReference>
<dbReference type="GO" id="GO:0004866">
    <property type="term" value="F:endopeptidase inhibitor activity"/>
    <property type="evidence" value="ECO:0007669"/>
    <property type="project" value="InterPro"/>
</dbReference>